<proteinExistence type="predicted"/>
<protein>
    <submittedName>
        <fullName evidence="1">Uncharacterized protein</fullName>
    </submittedName>
</protein>
<accession>A0A6L2LTL4</accession>
<name>A0A6L2LTL4_TANCI</name>
<reference evidence="1" key="1">
    <citation type="journal article" date="2019" name="Sci. Rep.">
        <title>Draft genome of Tanacetum cinerariifolium, the natural source of mosquito coil.</title>
        <authorList>
            <person name="Yamashiro T."/>
            <person name="Shiraishi A."/>
            <person name="Satake H."/>
            <person name="Nakayama K."/>
        </authorList>
    </citation>
    <scope>NUCLEOTIDE SEQUENCE</scope>
</reference>
<gene>
    <name evidence="1" type="ORF">Tci_036936</name>
</gene>
<sequence length="425" mass="48975">MLGEWLEFLYDGGDGAEGVRPPLGREEGGINFKIGRSGYGDIATLHFIWEGVDTFYVTGYDEHGSEIGGYNDLMMQQRRSRILVTFGNDPDYGHVLYGLGWEELKHCFDFINGKRVVLTNMLGNDLRMLVFGDDGYEINHENLPRTKVILDPTLKQETQKDPRMRHFCNWKGHSVVLEDEEAVFYQTFSRHVKNEDSLAIPPYFVTANDLFIFEHAKILILGKSLDEGLVPLMSNQDMLSLLQYVYIYKEIKVYVEKNTMEVVLAIGKGVLIEEVVEDDEVKEASKTGNSCKQLFDHPPWSSESMTVKRNKRLSEEFQFRKMLFDIDLTFGLYFSHETLEMKNEKKDPVNYQLDPYHGEDEVKENEKLFDEQDHLLKHVPFLKETIVIVDGDAPLLAIDALVVPPVIVLDEQLERPNKRRKLNPA</sequence>
<comment type="caution">
    <text evidence="1">The sequence shown here is derived from an EMBL/GenBank/DDBJ whole genome shotgun (WGS) entry which is preliminary data.</text>
</comment>
<evidence type="ECO:0000313" key="1">
    <source>
        <dbReference type="EMBL" id="GEU64958.1"/>
    </source>
</evidence>
<dbReference type="EMBL" id="BKCJ010005109">
    <property type="protein sequence ID" value="GEU64958.1"/>
    <property type="molecule type" value="Genomic_DNA"/>
</dbReference>
<organism evidence="1">
    <name type="scientific">Tanacetum cinerariifolium</name>
    <name type="common">Dalmatian daisy</name>
    <name type="synonym">Chrysanthemum cinerariifolium</name>
    <dbReference type="NCBI Taxonomy" id="118510"/>
    <lineage>
        <taxon>Eukaryota</taxon>
        <taxon>Viridiplantae</taxon>
        <taxon>Streptophyta</taxon>
        <taxon>Embryophyta</taxon>
        <taxon>Tracheophyta</taxon>
        <taxon>Spermatophyta</taxon>
        <taxon>Magnoliopsida</taxon>
        <taxon>eudicotyledons</taxon>
        <taxon>Gunneridae</taxon>
        <taxon>Pentapetalae</taxon>
        <taxon>asterids</taxon>
        <taxon>campanulids</taxon>
        <taxon>Asterales</taxon>
        <taxon>Asteraceae</taxon>
        <taxon>Asteroideae</taxon>
        <taxon>Anthemideae</taxon>
        <taxon>Anthemidinae</taxon>
        <taxon>Tanacetum</taxon>
    </lineage>
</organism>
<dbReference type="AlphaFoldDB" id="A0A6L2LTL4"/>